<organism evidence="2 3">
    <name type="scientific">Coemansia reversa (strain ATCC 12441 / NRRL 1564)</name>
    <dbReference type="NCBI Taxonomy" id="763665"/>
    <lineage>
        <taxon>Eukaryota</taxon>
        <taxon>Fungi</taxon>
        <taxon>Fungi incertae sedis</taxon>
        <taxon>Zoopagomycota</taxon>
        <taxon>Kickxellomycotina</taxon>
        <taxon>Kickxellomycetes</taxon>
        <taxon>Kickxellales</taxon>
        <taxon>Kickxellaceae</taxon>
        <taxon>Coemansia</taxon>
    </lineage>
</organism>
<dbReference type="EMBL" id="KZ303503">
    <property type="protein sequence ID" value="PIA15880.1"/>
    <property type="molecule type" value="Genomic_DNA"/>
</dbReference>
<dbReference type="InterPro" id="IPR036397">
    <property type="entry name" value="RNaseH_sf"/>
</dbReference>
<reference evidence="2 3" key="1">
    <citation type="journal article" date="2015" name="Genome Biol. Evol.">
        <title>Phylogenomic analyses indicate that early fungi evolved digesting cell walls of algal ancestors of land plants.</title>
        <authorList>
            <person name="Chang Y."/>
            <person name="Wang S."/>
            <person name="Sekimoto S."/>
            <person name="Aerts A.L."/>
            <person name="Choi C."/>
            <person name="Clum A."/>
            <person name="LaButti K.M."/>
            <person name="Lindquist E.A."/>
            <person name="Yee Ngan C."/>
            <person name="Ohm R.A."/>
            <person name="Salamov A.A."/>
            <person name="Grigoriev I.V."/>
            <person name="Spatafora J.W."/>
            <person name="Berbee M.L."/>
        </authorList>
    </citation>
    <scope>NUCLEOTIDE SEQUENCE [LARGE SCALE GENOMIC DNA]</scope>
    <source>
        <strain evidence="2 3">NRRL 1564</strain>
    </source>
</reference>
<sequence length="430" mass="48091">MVASTKTPRPRGRPRKNPAAQPAEAKVSKSRGRPRKNPVFEPAEAKVARPRGRPRKSPSAEPAETKTPRPRGRPPKNPEVTPAPRPSKQRGRPQKNPDAKMTPLKTAGSRSKTATGSRTKAASASKDPVVGRTKASASLFKPNKRKPKTTALPAISRASSSDSNASSITVSAGSISGTRSKSTISFLRDREDASNDANDSTRAKWLTKALRRGLPSPKATTKSWRNALERGNFAEKHRWWTFGDWARVIWSGKLTIILPGTGIYKSWVMKDTPIENIPSPIPPESLTVWACMTYDGLGYICKLDDDMDQALYVDILKDELQRTISYYDIDPKEALLQQNNMPVNHTKAVTEWIDSQPYGVLEWPLGSADLNPLWGVWSLIRHEIHYDYPTPKTVSEMWDKVQDLWRDVDVHICRDIIDRMPAHLEKIRQA</sequence>
<feature type="compositionally biased region" description="Pro residues" evidence="1">
    <location>
        <begin position="75"/>
        <end position="85"/>
    </location>
</feature>
<feature type="region of interest" description="Disordered" evidence="1">
    <location>
        <begin position="1"/>
        <end position="176"/>
    </location>
</feature>
<keyword evidence="3" id="KW-1185">Reference proteome</keyword>
<evidence type="ECO:0000313" key="2">
    <source>
        <dbReference type="EMBL" id="PIA15880.1"/>
    </source>
</evidence>
<protein>
    <recommendedName>
        <fullName evidence="4">Tc1-like transposase DDE domain-containing protein</fullName>
    </recommendedName>
</protein>
<proteinExistence type="predicted"/>
<evidence type="ECO:0008006" key="4">
    <source>
        <dbReference type="Google" id="ProtNLM"/>
    </source>
</evidence>
<dbReference type="Pfam" id="PF02178">
    <property type="entry name" value="AT_hook"/>
    <property type="match status" value="5"/>
</dbReference>
<evidence type="ECO:0000256" key="1">
    <source>
        <dbReference type="SAM" id="MobiDB-lite"/>
    </source>
</evidence>
<dbReference type="GO" id="GO:0003677">
    <property type="term" value="F:DNA binding"/>
    <property type="evidence" value="ECO:0007669"/>
    <property type="project" value="InterPro"/>
</dbReference>
<gene>
    <name evidence="2" type="ORF">COEREDRAFT_81612</name>
</gene>
<feature type="compositionally biased region" description="Polar residues" evidence="1">
    <location>
        <begin position="108"/>
        <end position="122"/>
    </location>
</feature>
<dbReference type="AlphaFoldDB" id="A0A2G5BA62"/>
<dbReference type="SMART" id="SM00384">
    <property type="entry name" value="AT_hook"/>
    <property type="match status" value="5"/>
</dbReference>
<dbReference type="OrthoDB" id="2416077at2759"/>
<dbReference type="STRING" id="763665.A0A2G5BA62"/>
<dbReference type="Gene3D" id="3.30.420.10">
    <property type="entry name" value="Ribonuclease H-like superfamily/Ribonuclease H"/>
    <property type="match status" value="1"/>
</dbReference>
<evidence type="ECO:0000313" key="3">
    <source>
        <dbReference type="Proteomes" id="UP000242474"/>
    </source>
</evidence>
<name>A0A2G5BA62_COERN</name>
<feature type="compositionally biased region" description="Low complexity" evidence="1">
    <location>
        <begin position="154"/>
        <end position="172"/>
    </location>
</feature>
<dbReference type="Proteomes" id="UP000242474">
    <property type="component" value="Unassembled WGS sequence"/>
</dbReference>
<dbReference type="PRINTS" id="PR00929">
    <property type="entry name" value="ATHOOK"/>
</dbReference>
<dbReference type="InterPro" id="IPR017956">
    <property type="entry name" value="AT_hook_DNA-bd_motif"/>
</dbReference>
<accession>A0A2G5BA62</accession>